<evidence type="ECO:0000256" key="5">
    <source>
        <dbReference type="ARBA" id="ARBA00023014"/>
    </source>
</evidence>
<keyword evidence="3" id="KW-0479">Metal-binding</keyword>
<dbReference type="PROSITE" id="PS51918">
    <property type="entry name" value="RADICAL_SAM"/>
    <property type="match status" value="1"/>
</dbReference>
<dbReference type="InterPro" id="IPR023885">
    <property type="entry name" value="4Fe4S-binding_SPASM_dom"/>
</dbReference>
<dbReference type="InterPro" id="IPR013785">
    <property type="entry name" value="Aldolase_TIM"/>
</dbReference>
<gene>
    <name evidence="7" type="ORF">BBF96_09860</name>
</gene>
<dbReference type="Proteomes" id="UP000267250">
    <property type="component" value="Chromosome"/>
</dbReference>
<name>A0A3Q9HQS3_9FIRM</name>
<reference evidence="7 8" key="1">
    <citation type="submission" date="2016-07" db="EMBL/GenBank/DDBJ databases">
        <title>Genome and transcriptome analysis of iron-reducing fermentative bacteria Anoxybacter fermentans.</title>
        <authorList>
            <person name="Zeng X."/>
            <person name="Shao Z."/>
        </authorList>
    </citation>
    <scope>NUCLEOTIDE SEQUENCE [LARGE SCALE GENOMIC DNA]</scope>
    <source>
        <strain evidence="7 8">DY22613</strain>
    </source>
</reference>
<evidence type="ECO:0000259" key="6">
    <source>
        <dbReference type="PROSITE" id="PS51918"/>
    </source>
</evidence>
<dbReference type="KEGG" id="aft:BBF96_09860"/>
<keyword evidence="8" id="KW-1185">Reference proteome</keyword>
<dbReference type="AlphaFoldDB" id="A0A3Q9HQS3"/>
<dbReference type="SUPFAM" id="SSF102114">
    <property type="entry name" value="Radical SAM enzymes"/>
    <property type="match status" value="1"/>
</dbReference>
<dbReference type="PANTHER" id="PTHR43273">
    <property type="entry name" value="ANAEROBIC SULFATASE-MATURATING ENZYME HOMOLOG ASLB-RELATED"/>
    <property type="match status" value="1"/>
</dbReference>
<dbReference type="GO" id="GO:0046872">
    <property type="term" value="F:metal ion binding"/>
    <property type="evidence" value="ECO:0007669"/>
    <property type="project" value="UniProtKB-KW"/>
</dbReference>
<dbReference type="GO" id="GO:0016491">
    <property type="term" value="F:oxidoreductase activity"/>
    <property type="evidence" value="ECO:0007669"/>
    <property type="project" value="InterPro"/>
</dbReference>
<evidence type="ECO:0000256" key="1">
    <source>
        <dbReference type="ARBA" id="ARBA00001966"/>
    </source>
</evidence>
<dbReference type="PANTHER" id="PTHR43273:SF8">
    <property type="entry name" value="RADICAL SAM DOMAIN PROTEIN"/>
    <property type="match status" value="1"/>
</dbReference>
<dbReference type="InterPro" id="IPR007197">
    <property type="entry name" value="rSAM"/>
</dbReference>
<dbReference type="SFLD" id="SFLDG01386">
    <property type="entry name" value="main_SPASM_domain-containing"/>
    <property type="match status" value="1"/>
</dbReference>
<dbReference type="SFLD" id="SFLDG01384">
    <property type="entry name" value="thioether_bond_formation_requi"/>
    <property type="match status" value="1"/>
</dbReference>
<proteinExistence type="predicted"/>
<evidence type="ECO:0000313" key="7">
    <source>
        <dbReference type="EMBL" id="AZR73663.1"/>
    </source>
</evidence>
<sequence length="473" mass="55735">MELPLIDTDLKFFKINKRYYVLDIPSSTLFEIHPKLEKILIQSVHNLSTDYLNVLKREYDFLDWMELIGELQYLIEHQYLTIYSSQIIPYELKEQKINSLTLNVCHDCNMCCVYCYQNYGTFTKESEYMSKEVVNKGIEFLFKESPDSKVFLNISGGEPLLNEELVKYVVQTAREYEDKYEKELKITLITNGTLFEKELLNELVKKRVELIITLDGRSEEHNQMRLMANHRPSYNFIYDRLKWVKESGIKYRIKGIIHHLNLPYFDQILEMYEKAQVPAFQLEPVIAKANEEYALTQSDIEQLKKYYDQLFDRYQKDEFLKRFINLTAALDCIACKKNLGYTCGAGKNHLCITPKGDIYPCHLLVGEEKFLLGNILEGTLDQELRKRFYQPLHVLNRESCKNCWARYFCGGGCVGENYLSLKSLVKPYPPRCQLTKHILKKAIQVYCSSLTEEKKLNLTPERRKKGREIYRIS</sequence>
<dbReference type="Pfam" id="PF13186">
    <property type="entry name" value="SPASM"/>
    <property type="match status" value="1"/>
</dbReference>
<evidence type="ECO:0000256" key="4">
    <source>
        <dbReference type="ARBA" id="ARBA00023004"/>
    </source>
</evidence>
<dbReference type="Pfam" id="PF04055">
    <property type="entry name" value="Radical_SAM"/>
    <property type="match status" value="1"/>
</dbReference>
<dbReference type="InterPro" id="IPR023867">
    <property type="entry name" value="Sulphatase_maturase_rSAM"/>
</dbReference>
<keyword evidence="2" id="KW-0949">S-adenosyl-L-methionine</keyword>
<keyword evidence="4" id="KW-0408">Iron</keyword>
<feature type="domain" description="Radical SAM core" evidence="6">
    <location>
        <begin position="92"/>
        <end position="313"/>
    </location>
</feature>
<organism evidence="7 8">
    <name type="scientific">Anoxybacter fermentans</name>
    <dbReference type="NCBI Taxonomy" id="1323375"/>
    <lineage>
        <taxon>Bacteria</taxon>
        <taxon>Bacillati</taxon>
        <taxon>Bacillota</taxon>
        <taxon>Clostridia</taxon>
        <taxon>Halanaerobiales</taxon>
        <taxon>Anoxybacter</taxon>
    </lineage>
</organism>
<dbReference type="NCBIfam" id="TIGR04085">
    <property type="entry name" value="rSAM_more_4Fe4S"/>
    <property type="match status" value="1"/>
</dbReference>
<accession>A0A3Q9HQS3</accession>
<dbReference type="GO" id="GO:0051536">
    <property type="term" value="F:iron-sulfur cluster binding"/>
    <property type="evidence" value="ECO:0007669"/>
    <property type="project" value="UniProtKB-KW"/>
</dbReference>
<evidence type="ECO:0000313" key="8">
    <source>
        <dbReference type="Proteomes" id="UP000267250"/>
    </source>
</evidence>
<dbReference type="SFLD" id="SFLDG01067">
    <property type="entry name" value="SPASM/twitch_domain_containing"/>
    <property type="match status" value="1"/>
</dbReference>
<dbReference type="CDD" id="cd01335">
    <property type="entry name" value="Radical_SAM"/>
    <property type="match status" value="1"/>
</dbReference>
<comment type="cofactor">
    <cofactor evidence="1">
        <name>[4Fe-4S] cluster</name>
        <dbReference type="ChEBI" id="CHEBI:49883"/>
    </cofactor>
</comment>
<protein>
    <recommendedName>
        <fullName evidence="6">Radical SAM core domain-containing protein</fullName>
    </recommendedName>
</protein>
<dbReference type="SFLD" id="SFLDS00029">
    <property type="entry name" value="Radical_SAM"/>
    <property type="match status" value="1"/>
</dbReference>
<dbReference type="RefSeq" id="WP_127017008.1">
    <property type="nucleotide sequence ID" value="NZ_CP016379.1"/>
</dbReference>
<evidence type="ECO:0000256" key="2">
    <source>
        <dbReference type="ARBA" id="ARBA00022691"/>
    </source>
</evidence>
<keyword evidence="5" id="KW-0411">Iron-sulfur</keyword>
<dbReference type="Gene3D" id="3.20.20.70">
    <property type="entry name" value="Aldolase class I"/>
    <property type="match status" value="1"/>
</dbReference>
<dbReference type="EMBL" id="CP016379">
    <property type="protein sequence ID" value="AZR73663.1"/>
    <property type="molecule type" value="Genomic_DNA"/>
</dbReference>
<dbReference type="OrthoDB" id="9808591at2"/>
<dbReference type="InterPro" id="IPR058240">
    <property type="entry name" value="rSAM_sf"/>
</dbReference>
<evidence type="ECO:0000256" key="3">
    <source>
        <dbReference type="ARBA" id="ARBA00022723"/>
    </source>
</evidence>